<sequence>MKVFGVSMLLVVVGAALVFLSFTSSSTSSFSDLKFASHQDIEIVTAGRKLKENTYNMHTTEMNRDMGNVNLEDYYPIDPSPSSRATITTGPIEHGTPLMPHIPKPGPPSDPSSTESP</sequence>
<gene>
    <name evidence="2" type="ORF">NE237_024001</name>
</gene>
<comment type="caution">
    <text evidence="2">The sequence shown here is derived from an EMBL/GenBank/DDBJ whole genome shotgun (WGS) entry which is preliminary data.</text>
</comment>
<dbReference type="PANTHER" id="PTHR37249">
    <property type="entry name" value="OS03G0206201 PROTEIN"/>
    <property type="match status" value="1"/>
</dbReference>
<dbReference type="AlphaFoldDB" id="A0A9Q0HHA3"/>
<evidence type="ECO:0000313" key="3">
    <source>
        <dbReference type="Proteomes" id="UP001141806"/>
    </source>
</evidence>
<accession>A0A9Q0HHA3</accession>
<feature type="compositionally biased region" description="Polar residues" evidence="1">
    <location>
        <begin position="80"/>
        <end position="89"/>
    </location>
</feature>
<proteinExistence type="predicted"/>
<dbReference type="OrthoDB" id="1938519at2759"/>
<evidence type="ECO:0000256" key="1">
    <source>
        <dbReference type="SAM" id="MobiDB-lite"/>
    </source>
</evidence>
<protein>
    <submittedName>
        <fullName evidence="2">Uncharacterized protein</fullName>
    </submittedName>
</protein>
<feature type="region of interest" description="Disordered" evidence="1">
    <location>
        <begin position="73"/>
        <end position="117"/>
    </location>
</feature>
<organism evidence="2 3">
    <name type="scientific">Protea cynaroides</name>
    <dbReference type="NCBI Taxonomy" id="273540"/>
    <lineage>
        <taxon>Eukaryota</taxon>
        <taxon>Viridiplantae</taxon>
        <taxon>Streptophyta</taxon>
        <taxon>Embryophyta</taxon>
        <taxon>Tracheophyta</taxon>
        <taxon>Spermatophyta</taxon>
        <taxon>Magnoliopsida</taxon>
        <taxon>Proteales</taxon>
        <taxon>Proteaceae</taxon>
        <taxon>Protea</taxon>
    </lineage>
</organism>
<keyword evidence="3" id="KW-1185">Reference proteome</keyword>
<dbReference type="Proteomes" id="UP001141806">
    <property type="component" value="Unassembled WGS sequence"/>
</dbReference>
<dbReference type="EMBL" id="JAMYWD010000008">
    <property type="protein sequence ID" value="KAJ4964062.1"/>
    <property type="molecule type" value="Genomic_DNA"/>
</dbReference>
<dbReference type="PANTHER" id="PTHR37249:SF3">
    <property type="entry name" value="OS03G0206201 PROTEIN"/>
    <property type="match status" value="1"/>
</dbReference>
<feature type="compositionally biased region" description="Pro residues" evidence="1">
    <location>
        <begin position="100"/>
        <end position="110"/>
    </location>
</feature>
<name>A0A9Q0HHA3_9MAGN</name>
<reference evidence="2" key="1">
    <citation type="journal article" date="2023" name="Plant J.">
        <title>The genome of the king protea, Protea cynaroides.</title>
        <authorList>
            <person name="Chang J."/>
            <person name="Duong T.A."/>
            <person name="Schoeman C."/>
            <person name="Ma X."/>
            <person name="Roodt D."/>
            <person name="Barker N."/>
            <person name="Li Z."/>
            <person name="Van de Peer Y."/>
            <person name="Mizrachi E."/>
        </authorList>
    </citation>
    <scope>NUCLEOTIDE SEQUENCE</scope>
    <source>
        <tissue evidence="2">Young leaves</tissue>
    </source>
</reference>
<evidence type="ECO:0000313" key="2">
    <source>
        <dbReference type="EMBL" id="KAJ4964062.1"/>
    </source>
</evidence>